<evidence type="ECO:0000256" key="1">
    <source>
        <dbReference type="SAM" id="SignalP"/>
    </source>
</evidence>
<keyword evidence="1" id="KW-0732">Signal</keyword>
<feature type="signal peptide" evidence="1">
    <location>
        <begin position="1"/>
        <end position="21"/>
    </location>
</feature>
<comment type="caution">
    <text evidence="2">The sequence shown here is derived from an EMBL/GenBank/DDBJ whole genome shotgun (WGS) entry which is preliminary data.</text>
</comment>
<evidence type="ECO:0008006" key="4">
    <source>
        <dbReference type="Google" id="ProtNLM"/>
    </source>
</evidence>
<accession>A0A5S3PL61</accession>
<organism evidence="2 3">
    <name type="scientific">Sulfitobacter sabulilitoris</name>
    <dbReference type="NCBI Taxonomy" id="2562655"/>
    <lineage>
        <taxon>Bacteria</taxon>
        <taxon>Pseudomonadati</taxon>
        <taxon>Pseudomonadota</taxon>
        <taxon>Alphaproteobacteria</taxon>
        <taxon>Rhodobacterales</taxon>
        <taxon>Roseobacteraceae</taxon>
        <taxon>Sulfitobacter</taxon>
    </lineage>
</organism>
<proteinExistence type="predicted"/>
<dbReference type="AlphaFoldDB" id="A0A5S3PL61"/>
<gene>
    <name evidence="2" type="ORF">FDT80_05890</name>
</gene>
<keyword evidence="3" id="KW-1185">Reference proteome</keyword>
<dbReference type="OrthoDB" id="7726473at2"/>
<feature type="chain" id="PRO_5024324495" description="Valyl-tRNA synthetase" evidence="1">
    <location>
        <begin position="22"/>
        <end position="100"/>
    </location>
</feature>
<evidence type="ECO:0000313" key="2">
    <source>
        <dbReference type="EMBL" id="TMM55097.1"/>
    </source>
</evidence>
<name>A0A5S3PL61_9RHOB</name>
<reference evidence="2 3" key="1">
    <citation type="submission" date="2019-05" db="EMBL/GenBank/DDBJ databases">
        <title>Sulfitobacter sabulilitoris sp. nov., isolated from a marine sand.</title>
        <authorList>
            <person name="Yoon J.-H."/>
        </authorList>
    </citation>
    <scope>NUCLEOTIDE SEQUENCE [LARGE SCALE GENOMIC DNA]</scope>
    <source>
        <strain evidence="2 3">HSMS-29</strain>
    </source>
</reference>
<dbReference type="EMBL" id="VANS01000001">
    <property type="protein sequence ID" value="TMM55097.1"/>
    <property type="molecule type" value="Genomic_DNA"/>
</dbReference>
<evidence type="ECO:0000313" key="3">
    <source>
        <dbReference type="Proteomes" id="UP000309550"/>
    </source>
</evidence>
<protein>
    <recommendedName>
        <fullName evidence="4">Valyl-tRNA synthetase</fullName>
    </recommendedName>
</protein>
<dbReference type="Proteomes" id="UP000309550">
    <property type="component" value="Unassembled WGS sequence"/>
</dbReference>
<sequence length="100" mass="11178">MTRIALITVCALLAAPGFAQSDKDLDCTYQAQVVEAVRQARIDRVKERDVGDSVRAAGATWPESYNAAIPLVTPWIYDMRRRDVIKQDLAAAWKELCLAR</sequence>
<dbReference type="RefSeq" id="WP_138661267.1">
    <property type="nucleotide sequence ID" value="NZ_VANS01000001.1"/>
</dbReference>